<proteinExistence type="predicted"/>
<name>A0A183GRI0_HELPZ</name>
<evidence type="ECO:0000313" key="1">
    <source>
        <dbReference type="EMBL" id="VDP50360.1"/>
    </source>
</evidence>
<keyword evidence="2" id="KW-1185">Reference proteome</keyword>
<accession>A0A183GRI0</accession>
<sequence>MPYPSSTKRTSLNAPATCREFNMTNDLAPELSRRKRVVWRPLKSVEETVKKRKKKKKKKKNVRFRAHLFDSTVLPAMTYALQGKVPNSR</sequence>
<evidence type="ECO:0000313" key="2">
    <source>
        <dbReference type="Proteomes" id="UP000050761"/>
    </source>
</evidence>
<dbReference type="EMBL" id="UZAH01037681">
    <property type="protein sequence ID" value="VDP50360.1"/>
    <property type="molecule type" value="Genomic_DNA"/>
</dbReference>
<dbReference type="WBParaSite" id="HPBE_0002530001-mRNA-1">
    <property type="protein sequence ID" value="HPBE_0002530001-mRNA-1"/>
    <property type="gene ID" value="HPBE_0002530001"/>
</dbReference>
<reference evidence="1 2" key="1">
    <citation type="submission" date="2018-11" db="EMBL/GenBank/DDBJ databases">
        <authorList>
            <consortium name="Pathogen Informatics"/>
        </authorList>
    </citation>
    <scope>NUCLEOTIDE SEQUENCE [LARGE SCALE GENOMIC DNA]</scope>
</reference>
<dbReference type="Proteomes" id="UP000050761">
    <property type="component" value="Unassembled WGS sequence"/>
</dbReference>
<dbReference type="AlphaFoldDB" id="A0A183GRI0"/>
<organism evidence="2 3">
    <name type="scientific">Heligmosomoides polygyrus</name>
    <name type="common">Parasitic roundworm</name>
    <dbReference type="NCBI Taxonomy" id="6339"/>
    <lineage>
        <taxon>Eukaryota</taxon>
        <taxon>Metazoa</taxon>
        <taxon>Ecdysozoa</taxon>
        <taxon>Nematoda</taxon>
        <taxon>Chromadorea</taxon>
        <taxon>Rhabditida</taxon>
        <taxon>Rhabditina</taxon>
        <taxon>Rhabditomorpha</taxon>
        <taxon>Strongyloidea</taxon>
        <taxon>Heligmosomidae</taxon>
        <taxon>Heligmosomoides</taxon>
    </lineage>
</organism>
<accession>A0A3P8E5G3</accession>
<gene>
    <name evidence="1" type="ORF">HPBE_LOCUS25299</name>
</gene>
<protein>
    <submittedName>
        <fullName evidence="1 3">Uncharacterized protein</fullName>
    </submittedName>
</protein>
<dbReference type="OrthoDB" id="5824068at2759"/>
<reference evidence="3" key="2">
    <citation type="submission" date="2019-09" db="UniProtKB">
        <authorList>
            <consortium name="WormBaseParasite"/>
        </authorList>
    </citation>
    <scope>IDENTIFICATION</scope>
</reference>
<evidence type="ECO:0000313" key="3">
    <source>
        <dbReference type="WBParaSite" id="HPBE_0002530001-mRNA-1"/>
    </source>
</evidence>